<dbReference type="EMBL" id="BMDQ01000004">
    <property type="protein sequence ID" value="GGI58251.1"/>
    <property type="molecule type" value="Genomic_DNA"/>
</dbReference>
<evidence type="ECO:0000313" key="1">
    <source>
        <dbReference type="EMBL" id="GGI58251.1"/>
    </source>
</evidence>
<gene>
    <name evidence="1" type="ORF">GCM10011444_25600</name>
</gene>
<name>A0ABQ2C0I2_9FLAO</name>
<accession>A0ABQ2C0I2</accession>
<reference evidence="2" key="1">
    <citation type="journal article" date="2019" name="Int. J. Syst. Evol. Microbiol.">
        <title>The Global Catalogue of Microorganisms (GCM) 10K type strain sequencing project: providing services to taxonomists for standard genome sequencing and annotation.</title>
        <authorList>
            <consortium name="The Broad Institute Genomics Platform"/>
            <consortium name="The Broad Institute Genome Sequencing Center for Infectious Disease"/>
            <person name="Wu L."/>
            <person name="Ma J."/>
        </authorList>
    </citation>
    <scope>NUCLEOTIDE SEQUENCE [LARGE SCALE GENOMIC DNA]</scope>
    <source>
        <strain evidence="2">CCM 8681</strain>
    </source>
</reference>
<protein>
    <recommendedName>
        <fullName evidence="3">Lipocalin-like domain-containing protein</fullName>
    </recommendedName>
</protein>
<comment type="caution">
    <text evidence="1">The sequence shown here is derived from an EMBL/GenBank/DDBJ whole genome shotgun (WGS) entry which is preliminary data.</text>
</comment>
<sequence>MRIIISIVLLFYCLNSFSQNEEQIYGCWKVIVNAEHNFEKSIVYSPCNSERKEQEQGWYSRKVYFYNDGNFSYSVPGVTDIPKRKIAKWKYYKESETIYIFNKNMDTIQMYRFNTRFLKDEYLIRDSLLKNFKKTTP</sequence>
<organism evidence="1 2">
    <name type="scientific">Winogradskyella haliclonae</name>
    <dbReference type="NCBI Taxonomy" id="2048558"/>
    <lineage>
        <taxon>Bacteria</taxon>
        <taxon>Pseudomonadati</taxon>
        <taxon>Bacteroidota</taxon>
        <taxon>Flavobacteriia</taxon>
        <taxon>Flavobacteriales</taxon>
        <taxon>Flavobacteriaceae</taxon>
        <taxon>Winogradskyella</taxon>
    </lineage>
</organism>
<dbReference type="Proteomes" id="UP000624701">
    <property type="component" value="Unassembled WGS sequence"/>
</dbReference>
<evidence type="ECO:0008006" key="3">
    <source>
        <dbReference type="Google" id="ProtNLM"/>
    </source>
</evidence>
<evidence type="ECO:0000313" key="2">
    <source>
        <dbReference type="Proteomes" id="UP000624701"/>
    </source>
</evidence>
<proteinExistence type="predicted"/>
<keyword evidence="2" id="KW-1185">Reference proteome</keyword>